<dbReference type="RefSeq" id="XP_007764522.1">
    <property type="nucleotide sequence ID" value="XM_007766332.1"/>
</dbReference>
<sequence length="350" mass="40107">MLGVDPWWDRLALLYQHEAIRRTRATHERADLTPSERLHAQHEFEPGEIAHVTSAGGVRLAFYEFLLSQGLELRGDEPRRRAVALQHAQLTGKFALVLERLGGGRYLVCYLASYGAIRHSRSMSPVKQFFSVALGGAGARNWPPDTPAFRTRPEWKIRPGAGSGYLFVCPVVRSGLVKTTGYRRATLRMGELDRLKAAYRDRLTVFDKQHLKLRAAEEEWMKVQERYGINLDYSEPETLAALARLQPDQNDQDEVPPVESATDGANDQLPPLTPLRQRKWIPPPRLAHSKGNWNYIREPLQHIRHDLLSASPYLDRMLPLPSRIPYLPRVPFPYRRKPPGLSLYRRLVYL</sequence>
<dbReference type="GeneID" id="19201657"/>
<dbReference type="OrthoDB" id="2967172at2759"/>
<dbReference type="Proteomes" id="UP000053558">
    <property type="component" value="Unassembled WGS sequence"/>
</dbReference>
<protein>
    <submittedName>
        <fullName evidence="2">Uncharacterized protein</fullName>
    </submittedName>
</protein>
<accession>A0A5M3N1E6</accession>
<reference evidence="3" key="1">
    <citation type="journal article" date="2012" name="Science">
        <title>The Paleozoic origin of enzymatic lignin decomposition reconstructed from 31 fungal genomes.</title>
        <authorList>
            <person name="Floudas D."/>
            <person name="Binder M."/>
            <person name="Riley R."/>
            <person name="Barry K."/>
            <person name="Blanchette R.A."/>
            <person name="Henrissat B."/>
            <person name="Martinez A.T."/>
            <person name="Otillar R."/>
            <person name="Spatafora J.W."/>
            <person name="Yadav J.S."/>
            <person name="Aerts A."/>
            <person name="Benoit I."/>
            <person name="Boyd A."/>
            <person name="Carlson A."/>
            <person name="Copeland A."/>
            <person name="Coutinho P.M."/>
            <person name="de Vries R.P."/>
            <person name="Ferreira P."/>
            <person name="Findley K."/>
            <person name="Foster B."/>
            <person name="Gaskell J."/>
            <person name="Glotzer D."/>
            <person name="Gorecki P."/>
            <person name="Heitman J."/>
            <person name="Hesse C."/>
            <person name="Hori C."/>
            <person name="Igarashi K."/>
            <person name="Jurgens J.A."/>
            <person name="Kallen N."/>
            <person name="Kersten P."/>
            <person name="Kohler A."/>
            <person name="Kuees U."/>
            <person name="Kumar T.K.A."/>
            <person name="Kuo A."/>
            <person name="LaButti K."/>
            <person name="Larrondo L.F."/>
            <person name="Lindquist E."/>
            <person name="Ling A."/>
            <person name="Lombard V."/>
            <person name="Lucas S."/>
            <person name="Lundell T."/>
            <person name="Martin R."/>
            <person name="McLaughlin D.J."/>
            <person name="Morgenstern I."/>
            <person name="Morin E."/>
            <person name="Murat C."/>
            <person name="Nagy L.G."/>
            <person name="Nolan M."/>
            <person name="Ohm R.A."/>
            <person name="Patyshakuliyeva A."/>
            <person name="Rokas A."/>
            <person name="Ruiz-Duenas F.J."/>
            <person name="Sabat G."/>
            <person name="Salamov A."/>
            <person name="Samejima M."/>
            <person name="Schmutz J."/>
            <person name="Slot J.C."/>
            <person name="St John F."/>
            <person name="Stenlid J."/>
            <person name="Sun H."/>
            <person name="Sun S."/>
            <person name="Syed K."/>
            <person name="Tsang A."/>
            <person name="Wiebenga A."/>
            <person name="Young D."/>
            <person name="Pisabarro A."/>
            <person name="Eastwood D.C."/>
            <person name="Martin F."/>
            <person name="Cullen D."/>
            <person name="Grigoriev I.V."/>
            <person name="Hibbett D.S."/>
        </authorList>
    </citation>
    <scope>NUCLEOTIDE SEQUENCE [LARGE SCALE GENOMIC DNA]</scope>
    <source>
        <strain evidence="3">RWD-64-598 SS2</strain>
    </source>
</reference>
<dbReference type="AlphaFoldDB" id="A0A5M3N1E6"/>
<dbReference type="KEGG" id="cput:CONPUDRAFT_141681"/>
<name>A0A5M3N1E6_CONPW</name>
<proteinExistence type="predicted"/>
<organism evidence="2 3">
    <name type="scientific">Coniophora puteana (strain RWD-64-598)</name>
    <name type="common">Brown rot fungus</name>
    <dbReference type="NCBI Taxonomy" id="741705"/>
    <lineage>
        <taxon>Eukaryota</taxon>
        <taxon>Fungi</taxon>
        <taxon>Dikarya</taxon>
        <taxon>Basidiomycota</taxon>
        <taxon>Agaricomycotina</taxon>
        <taxon>Agaricomycetes</taxon>
        <taxon>Agaricomycetidae</taxon>
        <taxon>Boletales</taxon>
        <taxon>Coniophorineae</taxon>
        <taxon>Coniophoraceae</taxon>
        <taxon>Coniophora</taxon>
    </lineage>
</organism>
<evidence type="ECO:0000256" key="1">
    <source>
        <dbReference type="SAM" id="MobiDB-lite"/>
    </source>
</evidence>
<comment type="caution">
    <text evidence="2">The sequence shown here is derived from an EMBL/GenBank/DDBJ whole genome shotgun (WGS) entry which is preliminary data.</text>
</comment>
<evidence type="ECO:0000313" key="2">
    <source>
        <dbReference type="EMBL" id="EIW84844.1"/>
    </source>
</evidence>
<feature type="region of interest" description="Disordered" evidence="1">
    <location>
        <begin position="248"/>
        <end position="276"/>
    </location>
</feature>
<dbReference type="OMA" id="AQHEFEP"/>
<evidence type="ECO:0000313" key="3">
    <source>
        <dbReference type="Proteomes" id="UP000053558"/>
    </source>
</evidence>
<dbReference type="EMBL" id="JH711574">
    <property type="protein sequence ID" value="EIW84844.1"/>
    <property type="molecule type" value="Genomic_DNA"/>
</dbReference>
<keyword evidence="3" id="KW-1185">Reference proteome</keyword>
<gene>
    <name evidence="2" type="ORF">CONPUDRAFT_141681</name>
</gene>